<accession>A0A2T2NWC0</accession>
<proteinExistence type="predicted"/>
<dbReference type="PANTHER" id="PTHR37992:SF1">
    <property type="entry name" value="DUF1774-DOMAIN-CONTAINING PROTEIN"/>
    <property type="match status" value="1"/>
</dbReference>
<feature type="transmembrane region" description="Helical" evidence="1">
    <location>
        <begin position="250"/>
        <end position="272"/>
    </location>
</feature>
<feature type="transmembrane region" description="Helical" evidence="1">
    <location>
        <begin position="163"/>
        <end position="185"/>
    </location>
</feature>
<name>A0A2T2NWC0_CORCC</name>
<dbReference type="InterPro" id="IPR013920">
    <property type="entry name" value="DUF1774_fun"/>
</dbReference>
<dbReference type="AlphaFoldDB" id="A0A2T2NWC0"/>
<reference evidence="2 3" key="1">
    <citation type="journal article" date="2018" name="Front. Microbiol.">
        <title>Genome-Wide Analysis of Corynespora cassiicola Leaf Fall Disease Putative Effectors.</title>
        <authorList>
            <person name="Lopez D."/>
            <person name="Ribeiro S."/>
            <person name="Label P."/>
            <person name="Fumanal B."/>
            <person name="Venisse J.S."/>
            <person name="Kohler A."/>
            <person name="de Oliveira R.R."/>
            <person name="Labutti K."/>
            <person name="Lipzen A."/>
            <person name="Lail K."/>
            <person name="Bauer D."/>
            <person name="Ohm R.A."/>
            <person name="Barry K.W."/>
            <person name="Spatafora J."/>
            <person name="Grigoriev I.V."/>
            <person name="Martin F.M."/>
            <person name="Pujade-Renaud V."/>
        </authorList>
    </citation>
    <scope>NUCLEOTIDE SEQUENCE [LARGE SCALE GENOMIC DNA]</scope>
    <source>
        <strain evidence="2 3">Philippines</strain>
    </source>
</reference>
<evidence type="ECO:0000313" key="3">
    <source>
        <dbReference type="Proteomes" id="UP000240883"/>
    </source>
</evidence>
<feature type="transmembrane region" description="Helical" evidence="1">
    <location>
        <begin position="30"/>
        <end position="52"/>
    </location>
</feature>
<sequence length="296" mass="32957">MSENGAAPSGGGNRLNPFSRREEYSTQAVTVFKITTFLSYLILLVSAFYYTFNAPHEGHKPHRTIWGQNIATPFAQNSIITSIYWLALFLLQLNYAYSLYSSDPATVTAAANIGSHHIASNLLLFAFIMLWTRTHLWLSLLLIIINFFNLSTAYFRHPTSPRFIHAGAVAGPLAWNFVALYWVGARAVGTDHLVARIVANVFIWGYLAYGGFFLVVYKDYIMGFALSVLAFSTGTGQFLTKLPILQLQWIFAFTIGAILFVVSLAVGMPGLLGRDPFKRGQIVSEDRERAPLLADE</sequence>
<dbReference type="OrthoDB" id="3342455at2759"/>
<keyword evidence="1" id="KW-0472">Membrane</keyword>
<dbReference type="PANTHER" id="PTHR37992">
    <property type="entry name" value="EXPRESSED PROTEIN"/>
    <property type="match status" value="1"/>
</dbReference>
<dbReference type="STRING" id="1448308.A0A2T2NWC0"/>
<dbReference type="Pfam" id="PF08611">
    <property type="entry name" value="DUF1774"/>
    <property type="match status" value="1"/>
</dbReference>
<feature type="transmembrane region" description="Helical" evidence="1">
    <location>
        <begin position="109"/>
        <end position="130"/>
    </location>
</feature>
<keyword evidence="3" id="KW-1185">Reference proteome</keyword>
<feature type="transmembrane region" description="Helical" evidence="1">
    <location>
        <begin position="136"/>
        <end position="156"/>
    </location>
</feature>
<evidence type="ECO:0000313" key="2">
    <source>
        <dbReference type="EMBL" id="PSN69388.1"/>
    </source>
</evidence>
<feature type="transmembrane region" description="Helical" evidence="1">
    <location>
        <begin position="79"/>
        <end position="97"/>
    </location>
</feature>
<keyword evidence="1" id="KW-0812">Transmembrane</keyword>
<protein>
    <submittedName>
        <fullName evidence="2">DUF1774-domain-containing protein</fullName>
    </submittedName>
</protein>
<keyword evidence="1" id="KW-1133">Transmembrane helix</keyword>
<feature type="transmembrane region" description="Helical" evidence="1">
    <location>
        <begin position="224"/>
        <end position="244"/>
    </location>
</feature>
<dbReference type="Proteomes" id="UP000240883">
    <property type="component" value="Unassembled WGS sequence"/>
</dbReference>
<evidence type="ECO:0000256" key="1">
    <source>
        <dbReference type="SAM" id="Phobius"/>
    </source>
</evidence>
<organism evidence="2 3">
    <name type="scientific">Corynespora cassiicola Philippines</name>
    <dbReference type="NCBI Taxonomy" id="1448308"/>
    <lineage>
        <taxon>Eukaryota</taxon>
        <taxon>Fungi</taxon>
        <taxon>Dikarya</taxon>
        <taxon>Ascomycota</taxon>
        <taxon>Pezizomycotina</taxon>
        <taxon>Dothideomycetes</taxon>
        <taxon>Pleosporomycetidae</taxon>
        <taxon>Pleosporales</taxon>
        <taxon>Corynesporascaceae</taxon>
        <taxon>Corynespora</taxon>
    </lineage>
</organism>
<dbReference type="EMBL" id="KZ678133">
    <property type="protein sequence ID" value="PSN69388.1"/>
    <property type="molecule type" value="Genomic_DNA"/>
</dbReference>
<gene>
    <name evidence="2" type="ORF">BS50DRAFT_675548</name>
</gene>
<feature type="transmembrane region" description="Helical" evidence="1">
    <location>
        <begin position="197"/>
        <end position="217"/>
    </location>
</feature>